<dbReference type="GeneID" id="70223540"/>
<name>A0A9P9GIP3_FUSRE</name>
<dbReference type="AlphaFoldDB" id="A0A9P9GIP3"/>
<evidence type="ECO:0000313" key="2">
    <source>
        <dbReference type="Proteomes" id="UP000720189"/>
    </source>
</evidence>
<proteinExistence type="predicted"/>
<dbReference type="EMBL" id="JAGMUX010000014">
    <property type="protein sequence ID" value="KAH7240258.1"/>
    <property type="molecule type" value="Genomic_DNA"/>
</dbReference>
<gene>
    <name evidence="1" type="ORF">BKA55DRAFT_577231</name>
</gene>
<dbReference type="Proteomes" id="UP000720189">
    <property type="component" value="Unassembled WGS sequence"/>
</dbReference>
<sequence length="54" mass="5883">MLGIENPAVSGPLTSRQWVLRLQRYSIANSWLSGPITLLFSRLASTVCFSSSVA</sequence>
<organism evidence="1 2">
    <name type="scientific">Fusarium redolens</name>
    <dbReference type="NCBI Taxonomy" id="48865"/>
    <lineage>
        <taxon>Eukaryota</taxon>
        <taxon>Fungi</taxon>
        <taxon>Dikarya</taxon>
        <taxon>Ascomycota</taxon>
        <taxon>Pezizomycotina</taxon>
        <taxon>Sordariomycetes</taxon>
        <taxon>Hypocreomycetidae</taxon>
        <taxon>Hypocreales</taxon>
        <taxon>Nectriaceae</taxon>
        <taxon>Fusarium</taxon>
        <taxon>Fusarium redolens species complex</taxon>
    </lineage>
</organism>
<comment type="caution">
    <text evidence="1">The sequence shown here is derived from an EMBL/GenBank/DDBJ whole genome shotgun (WGS) entry which is preliminary data.</text>
</comment>
<protein>
    <submittedName>
        <fullName evidence="1">Uncharacterized protein</fullName>
    </submittedName>
</protein>
<reference evidence="1" key="1">
    <citation type="journal article" date="2021" name="Nat. Commun.">
        <title>Genetic determinants of endophytism in the Arabidopsis root mycobiome.</title>
        <authorList>
            <person name="Mesny F."/>
            <person name="Miyauchi S."/>
            <person name="Thiergart T."/>
            <person name="Pickel B."/>
            <person name="Atanasova L."/>
            <person name="Karlsson M."/>
            <person name="Huettel B."/>
            <person name="Barry K.W."/>
            <person name="Haridas S."/>
            <person name="Chen C."/>
            <person name="Bauer D."/>
            <person name="Andreopoulos W."/>
            <person name="Pangilinan J."/>
            <person name="LaButti K."/>
            <person name="Riley R."/>
            <person name="Lipzen A."/>
            <person name="Clum A."/>
            <person name="Drula E."/>
            <person name="Henrissat B."/>
            <person name="Kohler A."/>
            <person name="Grigoriev I.V."/>
            <person name="Martin F.M."/>
            <person name="Hacquard S."/>
        </authorList>
    </citation>
    <scope>NUCLEOTIDE SEQUENCE</scope>
    <source>
        <strain evidence="1">MPI-CAGE-AT-0023</strain>
    </source>
</reference>
<dbReference type="RefSeq" id="XP_046046052.1">
    <property type="nucleotide sequence ID" value="XM_046193586.1"/>
</dbReference>
<keyword evidence="2" id="KW-1185">Reference proteome</keyword>
<accession>A0A9P9GIP3</accession>
<evidence type="ECO:0000313" key="1">
    <source>
        <dbReference type="EMBL" id="KAH7240258.1"/>
    </source>
</evidence>